<dbReference type="EMBL" id="CM044703">
    <property type="protein sequence ID" value="KAI5670567.1"/>
    <property type="molecule type" value="Genomic_DNA"/>
</dbReference>
<protein>
    <submittedName>
        <fullName evidence="1">Uncharacterized protein</fullName>
    </submittedName>
</protein>
<evidence type="ECO:0000313" key="1">
    <source>
        <dbReference type="EMBL" id="KAI5670567.1"/>
    </source>
</evidence>
<sequence length="834" mass="94371">MEEQRMNNKKGRRLVLFPVPLQGHINPMIQLANLLHSKGFSITIIHTKFNSPDHSKYPHFTFSFIPDSLSEGEASTSDVIVLLKKLIINCVEPFRECLMNLLSDNSQEPVSCLITDTIWYFTQELADKLKLPRIAFRTTSICSFLAFDALPLLREKGYLPKRDSELETRVKEFPVLKVKDIPEIRGSNPEDAHIYNRSPAQILSSIFKQFTEARSKFHFLAGLTSPQSVIYVSFGSVAEMNESQLAEVSWGLANSMQPFLWVIRPGSVQKSQQLDKLPNGFLEAVEGRGYIVKWAPQQEVLAHPAVGGFWTHSGWNSTIESICEGVPMISSPFFGDQMVNSRYISDVWRIGIQLEKGLEKGEIEKAIRKLMVDKDGEEIRVRVKSLKNKIDVCLEQGGSSLPLQGHINPMIQLARILHFKGFRITIIHTKFNSIDESKYPQFTFHLIPDGLSEDETSTSDLVLLLKRLNITLVNPFREILSFDPSVTCLITDALWYFTQDLANNLNLPRIVFRTSSASCFLAYNSLPLFRDKGYLPKKESQLDEKVMEFPPLRVKDIPTSKTADPEDLYWVINQMMETTKAASGLVFNSCKELEDQELTKLGQEFGIAVFSIGPLHSYFPASSSSILEQDQTAISWLDSQTNKSVIYVSFGSVAEMNETQLEEVAWGLANSMQSFLWVIRPGLVQNSQQVEISLPDGFLEAVKGRGKIVKWAPQQEVLAHSAIGCFWTHCGWNSTLESICEGIPMICSPFLADQSINARYVNDVWRIGIQLEKGLDREEIGRAIRKLMVDKEGEEIRGRMASLKEKIDFRLKNDGYSCQCLQGFVHYIFSLQSC</sequence>
<proteinExistence type="predicted"/>
<name>A0ACC0BD52_CATRO</name>
<keyword evidence="2" id="KW-1185">Reference proteome</keyword>
<reference evidence="2" key="1">
    <citation type="journal article" date="2023" name="Nat. Plants">
        <title>Single-cell RNA sequencing provides a high-resolution roadmap for understanding the multicellular compartmentation of specialized metabolism.</title>
        <authorList>
            <person name="Sun S."/>
            <person name="Shen X."/>
            <person name="Li Y."/>
            <person name="Li Y."/>
            <person name="Wang S."/>
            <person name="Li R."/>
            <person name="Zhang H."/>
            <person name="Shen G."/>
            <person name="Guo B."/>
            <person name="Wei J."/>
            <person name="Xu J."/>
            <person name="St-Pierre B."/>
            <person name="Chen S."/>
            <person name="Sun C."/>
        </authorList>
    </citation>
    <scope>NUCLEOTIDE SEQUENCE [LARGE SCALE GENOMIC DNA]</scope>
</reference>
<accession>A0ACC0BD52</accession>
<comment type="caution">
    <text evidence="1">The sequence shown here is derived from an EMBL/GenBank/DDBJ whole genome shotgun (WGS) entry which is preliminary data.</text>
</comment>
<dbReference type="Proteomes" id="UP001060085">
    <property type="component" value="Linkage Group LG03"/>
</dbReference>
<organism evidence="1 2">
    <name type="scientific">Catharanthus roseus</name>
    <name type="common">Madagascar periwinkle</name>
    <name type="synonym">Vinca rosea</name>
    <dbReference type="NCBI Taxonomy" id="4058"/>
    <lineage>
        <taxon>Eukaryota</taxon>
        <taxon>Viridiplantae</taxon>
        <taxon>Streptophyta</taxon>
        <taxon>Embryophyta</taxon>
        <taxon>Tracheophyta</taxon>
        <taxon>Spermatophyta</taxon>
        <taxon>Magnoliopsida</taxon>
        <taxon>eudicotyledons</taxon>
        <taxon>Gunneridae</taxon>
        <taxon>Pentapetalae</taxon>
        <taxon>asterids</taxon>
        <taxon>lamiids</taxon>
        <taxon>Gentianales</taxon>
        <taxon>Apocynaceae</taxon>
        <taxon>Rauvolfioideae</taxon>
        <taxon>Vinceae</taxon>
        <taxon>Catharanthinae</taxon>
        <taxon>Catharanthus</taxon>
    </lineage>
</organism>
<evidence type="ECO:0000313" key="2">
    <source>
        <dbReference type="Proteomes" id="UP001060085"/>
    </source>
</evidence>
<gene>
    <name evidence="1" type="ORF">M9H77_10931</name>
</gene>